<dbReference type="FunCoup" id="A0A6P6YJV1">
    <property type="interactions" value="1220"/>
</dbReference>
<dbReference type="GO" id="GO:0005634">
    <property type="term" value="C:nucleus"/>
    <property type="evidence" value="ECO:0007669"/>
    <property type="project" value="UniProtKB-SubCell"/>
</dbReference>
<reference evidence="15" key="1">
    <citation type="submission" date="2025-08" db="UniProtKB">
        <authorList>
            <consortium name="RefSeq"/>
        </authorList>
    </citation>
    <scope>IDENTIFICATION</scope>
    <source>
        <strain evidence="15">Airmid</strain>
    </source>
</reference>
<evidence type="ECO:0000256" key="6">
    <source>
        <dbReference type="ARBA" id="ARBA00022776"/>
    </source>
</evidence>
<evidence type="ECO:0000256" key="8">
    <source>
        <dbReference type="ARBA" id="ARBA00023242"/>
    </source>
</evidence>
<evidence type="ECO:0000256" key="10">
    <source>
        <dbReference type="PIRNR" id="PIRNR005719"/>
    </source>
</evidence>
<feature type="coiled-coil region" evidence="11">
    <location>
        <begin position="191"/>
        <end position="390"/>
    </location>
</feature>
<evidence type="ECO:0000256" key="4">
    <source>
        <dbReference type="ARBA" id="ARBA00022454"/>
    </source>
</evidence>
<evidence type="ECO:0000256" key="2">
    <source>
        <dbReference type="ARBA" id="ARBA00004286"/>
    </source>
</evidence>
<feature type="coiled-coil region" evidence="11">
    <location>
        <begin position="677"/>
        <end position="708"/>
    </location>
</feature>
<dbReference type="Proteomes" id="UP000515146">
    <property type="component" value="Unplaced"/>
</dbReference>
<dbReference type="OMA" id="KHMDFQR"/>
<dbReference type="GO" id="GO:0003677">
    <property type="term" value="F:DNA binding"/>
    <property type="evidence" value="ECO:0007669"/>
    <property type="project" value="TreeGrafter"/>
</dbReference>
<keyword evidence="4" id="KW-0158">Chromosome</keyword>
<proteinExistence type="inferred from homology"/>
<keyword evidence="8 10" id="KW-0539">Nucleus</keyword>
<dbReference type="PIRSF" id="PIRSF005719">
    <property type="entry name" value="SMC"/>
    <property type="match status" value="1"/>
</dbReference>
<dbReference type="InterPro" id="IPR027417">
    <property type="entry name" value="P-loop_NTPase"/>
</dbReference>
<name>A0A6P6YJV1_DERPT</name>
<dbReference type="Gene3D" id="3.40.50.300">
    <property type="entry name" value="P-loop containing nucleotide triphosphate hydrolases"/>
    <property type="match status" value="2"/>
</dbReference>
<dbReference type="GO" id="GO:0051301">
    <property type="term" value="P:cell division"/>
    <property type="evidence" value="ECO:0007669"/>
    <property type="project" value="UniProtKB-KW"/>
</dbReference>
<feature type="compositionally biased region" description="Acidic residues" evidence="12">
    <location>
        <begin position="971"/>
        <end position="980"/>
    </location>
</feature>
<dbReference type="FunFam" id="1.20.1060.20:FF:000001">
    <property type="entry name" value="Structural maintenance of chromosomes 1A"/>
    <property type="match status" value="1"/>
</dbReference>
<comment type="similarity">
    <text evidence="3">Belongs to the SMC family. SMC1 subfamily.</text>
</comment>
<dbReference type="InterPro" id="IPR028468">
    <property type="entry name" value="Smc1_ABC"/>
</dbReference>
<dbReference type="AlphaFoldDB" id="A0A6P6YJV1"/>
<feature type="region of interest" description="Disordered" evidence="12">
    <location>
        <begin position="953"/>
        <end position="992"/>
    </location>
</feature>
<dbReference type="GO" id="GO:0008278">
    <property type="term" value="C:cohesin complex"/>
    <property type="evidence" value="ECO:0007669"/>
    <property type="project" value="InterPro"/>
</dbReference>
<evidence type="ECO:0000256" key="1">
    <source>
        <dbReference type="ARBA" id="ARBA00004123"/>
    </source>
</evidence>
<dbReference type="FunFam" id="3.40.50.300:FF:000564">
    <property type="entry name" value="Structural maintenance of chromosomes 1A"/>
    <property type="match status" value="1"/>
</dbReference>
<evidence type="ECO:0000313" key="15">
    <source>
        <dbReference type="RefSeq" id="XP_027205530.1"/>
    </source>
</evidence>
<feature type="coiled-coil region" evidence="11">
    <location>
        <begin position="1038"/>
        <end position="1072"/>
    </location>
</feature>
<dbReference type="InterPro" id="IPR010935">
    <property type="entry name" value="SMC_hinge"/>
</dbReference>
<protein>
    <recommendedName>
        <fullName evidence="10">Structural maintenance of chromosomes protein</fullName>
    </recommendedName>
</protein>
<dbReference type="PANTHER" id="PTHR18937">
    <property type="entry name" value="STRUCTURAL MAINTENANCE OF CHROMOSOMES SMC FAMILY MEMBER"/>
    <property type="match status" value="1"/>
</dbReference>
<gene>
    <name evidence="15" type="primary">LOC113799137</name>
</gene>
<dbReference type="SUPFAM" id="SSF75553">
    <property type="entry name" value="Smc hinge domain"/>
    <property type="match status" value="1"/>
</dbReference>
<dbReference type="KEGG" id="dpte:113799137"/>
<evidence type="ECO:0000256" key="11">
    <source>
        <dbReference type="SAM" id="Coils"/>
    </source>
</evidence>
<evidence type="ECO:0000256" key="7">
    <source>
        <dbReference type="ARBA" id="ARBA00023054"/>
    </source>
</evidence>
<dbReference type="GO" id="GO:0007062">
    <property type="term" value="P:sister chromatid cohesion"/>
    <property type="evidence" value="ECO:0007669"/>
    <property type="project" value="InterPro"/>
</dbReference>
<dbReference type="Pfam" id="PF02463">
    <property type="entry name" value="SMC_N"/>
    <property type="match status" value="1"/>
</dbReference>
<feature type="coiled-coil region" evidence="11">
    <location>
        <begin position="753"/>
        <end position="907"/>
    </location>
</feature>
<dbReference type="GO" id="GO:0016887">
    <property type="term" value="F:ATP hydrolysis activity"/>
    <property type="evidence" value="ECO:0007669"/>
    <property type="project" value="InterPro"/>
</dbReference>
<dbReference type="Pfam" id="PF06470">
    <property type="entry name" value="SMC_hinge"/>
    <property type="match status" value="1"/>
</dbReference>
<evidence type="ECO:0000256" key="3">
    <source>
        <dbReference type="ARBA" id="ARBA00005597"/>
    </source>
</evidence>
<dbReference type="Gene3D" id="3.30.70.1620">
    <property type="match status" value="1"/>
</dbReference>
<dbReference type="SMART" id="SM00968">
    <property type="entry name" value="SMC_hinge"/>
    <property type="match status" value="1"/>
</dbReference>
<comment type="subcellular location">
    <subcellularLocation>
        <location evidence="2">Chromosome</location>
    </subcellularLocation>
    <subcellularLocation>
        <location evidence="1 10">Nucleus</location>
    </subcellularLocation>
</comment>
<dbReference type="InterPro" id="IPR003395">
    <property type="entry name" value="RecF/RecN/SMC_N"/>
</dbReference>
<evidence type="ECO:0000259" key="13">
    <source>
        <dbReference type="SMART" id="SM00968"/>
    </source>
</evidence>
<dbReference type="PANTHER" id="PTHR18937:SF12">
    <property type="entry name" value="STRUCTURAL MAINTENANCE OF CHROMOSOMES PROTEIN"/>
    <property type="match status" value="1"/>
</dbReference>
<organism evidence="14 15">
    <name type="scientific">Dermatophagoides pteronyssinus</name>
    <name type="common">European house dust mite</name>
    <dbReference type="NCBI Taxonomy" id="6956"/>
    <lineage>
        <taxon>Eukaryota</taxon>
        <taxon>Metazoa</taxon>
        <taxon>Ecdysozoa</taxon>
        <taxon>Arthropoda</taxon>
        <taxon>Chelicerata</taxon>
        <taxon>Arachnida</taxon>
        <taxon>Acari</taxon>
        <taxon>Acariformes</taxon>
        <taxon>Sarcoptiformes</taxon>
        <taxon>Astigmata</taxon>
        <taxon>Psoroptidia</taxon>
        <taxon>Analgoidea</taxon>
        <taxon>Pyroglyphidae</taxon>
        <taxon>Dermatophagoidinae</taxon>
        <taxon>Dermatophagoides</taxon>
    </lineage>
</organism>
<keyword evidence="6" id="KW-0498">Mitosis</keyword>
<evidence type="ECO:0000256" key="12">
    <source>
        <dbReference type="SAM" id="MobiDB-lite"/>
    </source>
</evidence>
<evidence type="ECO:0000256" key="9">
    <source>
        <dbReference type="ARBA" id="ARBA00023306"/>
    </source>
</evidence>
<evidence type="ECO:0000313" key="14">
    <source>
        <dbReference type="Proteomes" id="UP000515146"/>
    </source>
</evidence>
<sequence>MPGILEYLMVENFKSYNGLQKIGPLKKFTAIIGPNGSGKSNFMDAISFVLGEKTANLRVKKLSELIHGASIGRPVSNNASVTLVYKDIDTGRITNFTRLVQGSSSEYRVDDNSVSKQDYAELLEKLGINIKARNFLVYQGAVESIAMKNPKEITSLFEEISRSNEYKDEYVNKKVMMDRSEEELHHMYMKKKGITAEKKEAQGEINEAKKYQNLKEELSRVQIELQLFKLYNIQQDIDQLNDEMERKRKEMEKYLKSKEKIDNDIREKRSNLAKITKDLQNIDKRIRDVELNLNKKRPTYIKAKENAAHIEKKLETAKKSRAAASKAHANHQNTIKDFEEELAKIIAKQEEFEAKVEKEKEMFKVNVELEESQRKEYNRLKEEVTKLTAKYMKDLDSHEREQKADQDRYDSEMRKKNSIESRIQLLTVNYDENNKRIEKLKDNTESSEQQLQELIKKKAEIEEVVNAAKEQVEKITTRLEEINKELGDAKVDRHETERRNKKAEVVENLKKLYPGVYDRLLNLCKPIHKRYNIAVTKVMGKNMNAIVVDTEKTGRSCIQYLKEQMLEPETFLPLDYIEVKAVKERLRNIQYPKGVKLLYDVIKYDPPSIKKAVLYATNNALVCETAEDANLVAFDLGDGQRYDAVSLDGTFYQKCGFISGGSADLEKRARRWDEKELHALKYQKEKLSEELKEQMKRMRKESELMTLASQIKGLDTRIKYSRNDKITTEKNNEEITKEIQTNKDSLGSFEPILKEIQDRMAERDVLIKQLRQQMNTVEDKIFEDFCVTLGVENIRQYEERQNMAAQENERIRLQIENEKNSITSRLAYERSKDTLENVKRWERVVEEEQNNLEMARETEKREMQAIEEEMKKVEQLKNDKISKKTECDSVEDEITEIKRGLSSVQRELSSAQKSLMTIECKLESRKSDRHSVLTHCKMECINLPLVSGTLHEMTVGPQRSNGVENGLGSQDMDDDEDDDGPSTQRNYENDANIKPDFSQLKNSLKNICEPDQIKKKEAEFQQEINQKLDILQKIQAPNLRAIDRLEDVKDRLKETDNEVNNLRIASKKAKLAFEEVKRARLKDFTMCFESVAQRVDSIYKSLTNNASAQAFLVPENPEEPYLEGINYNCVAPGKRFQPMSNLSGGEKTVAALALLFAIHSYKPAPFFILDEVDAALDNTNISKVARFIREKTDSSFQCIVISLKEEFYGHASSLVGVAPAPGDCTISQIYTIDLTQYPD</sequence>
<dbReference type="CDD" id="cd03275">
    <property type="entry name" value="ABC_SMC1_euk"/>
    <property type="match status" value="1"/>
</dbReference>
<keyword evidence="9" id="KW-0131">Cell cycle</keyword>
<dbReference type="InParanoid" id="A0A6P6YJV1"/>
<evidence type="ECO:0000256" key="5">
    <source>
        <dbReference type="ARBA" id="ARBA00022618"/>
    </source>
</evidence>
<keyword evidence="5" id="KW-0132">Cell division</keyword>
<accession>A0A6P6YJV1</accession>
<feature type="domain" description="SMC hinge" evidence="13">
    <location>
        <begin position="514"/>
        <end position="633"/>
    </location>
</feature>
<dbReference type="InterPro" id="IPR036277">
    <property type="entry name" value="SMC_hinge_sf"/>
</dbReference>
<keyword evidence="7 11" id="KW-0175">Coiled coil</keyword>
<dbReference type="SUPFAM" id="SSF52540">
    <property type="entry name" value="P-loop containing nucleoside triphosphate hydrolases"/>
    <property type="match status" value="1"/>
</dbReference>
<dbReference type="InterPro" id="IPR024704">
    <property type="entry name" value="SMC"/>
</dbReference>
<dbReference type="Gene3D" id="1.20.1060.20">
    <property type="match status" value="1"/>
</dbReference>
<feature type="region of interest" description="Disordered" evidence="12">
    <location>
        <begin position="395"/>
        <end position="415"/>
    </location>
</feature>
<dbReference type="OrthoDB" id="413649at2759"/>
<keyword evidence="14" id="KW-1185">Reference proteome</keyword>
<dbReference type="CTD" id="42853"/>
<dbReference type="RefSeq" id="XP_027205530.1">
    <property type="nucleotide sequence ID" value="XM_027349729.1"/>
</dbReference>
<dbReference type="GO" id="GO:0005524">
    <property type="term" value="F:ATP binding"/>
    <property type="evidence" value="ECO:0007669"/>
    <property type="project" value="InterPro"/>
</dbReference>
<feature type="coiled-coil region" evidence="11">
    <location>
        <begin position="423"/>
        <end position="499"/>
    </location>
</feature>